<evidence type="ECO:0000256" key="2">
    <source>
        <dbReference type="ARBA" id="ARBA00022448"/>
    </source>
</evidence>
<reference evidence="6 7" key="1">
    <citation type="submission" date="2020-08" db="EMBL/GenBank/DDBJ databases">
        <title>A Genomic Blueprint of the Chicken Gut Microbiome.</title>
        <authorList>
            <person name="Gilroy R."/>
            <person name="Ravi A."/>
            <person name="Getino M."/>
            <person name="Pursley I."/>
            <person name="Horton D.L."/>
            <person name="Alikhan N.-F."/>
            <person name="Baker D."/>
            <person name="Gharbi K."/>
            <person name="Hall N."/>
            <person name="Watson M."/>
            <person name="Adriaenssens E.M."/>
            <person name="Foster-Nyarko E."/>
            <person name="Jarju S."/>
            <person name="Secka A."/>
            <person name="Antonio M."/>
            <person name="Oren A."/>
            <person name="Chaudhuri R."/>
            <person name="La Ragione R.M."/>
            <person name="Hildebrand F."/>
            <person name="Pallen M.J."/>
        </authorList>
    </citation>
    <scope>NUCLEOTIDE SEQUENCE [LARGE SCALE GENOMIC DNA]</scope>
    <source>
        <strain evidence="6 7">Sa2YVA2</strain>
    </source>
</reference>
<keyword evidence="7" id="KW-1185">Reference proteome</keyword>
<dbReference type="InterPro" id="IPR027417">
    <property type="entry name" value="P-loop_NTPase"/>
</dbReference>
<keyword evidence="2" id="KW-0813">Transport</keyword>
<dbReference type="CDD" id="cd03230">
    <property type="entry name" value="ABC_DR_subfamily_A"/>
    <property type="match status" value="1"/>
</dbReference>
<dbReference type="PROSITE" id="PS50893">
    <property type="entry name" value="ABC_TRANSPORTER_2"/>
    <property type="match status" value="1"/>
</dbReference>
<name>A0ABR8UBJ7_9BACL</name>
<evidence type="ECO:0000313" key="7">
    <source>
        <dbReference type="Proteomes" id="UP000626786"/>
    </source>
</evidence>
<dbReference type="Proteomes" id="UP000626786">
    <property type="component" value="Unassembled WGS sequence"/>
</dbReference>
<dbReference type="InterPro" id="IPR003593">
    <property type="entry name" value="AAA+_ATPase"/>
</dbReference>
<evidence type="ECO:0000313" key="6">
    <source>
        <dbReference type="EMBL" id="MBD7985391.1"/>
    </source>
</evidence>
<keyword evidence="4 6" id="KW-0067">ATP-binding</keyword>
<evidence type="ECO:0000259" key="5">
    <source>
        <dbReference type="PROSITE" id="PS50893"/>
    </source>
</evidence>
<comment type="similarity">
    <text evidence="1">Belongs to the ABC transporter superfamily.</text>
</comment>
<dbReference type="PANTHER" id="PTHR43335">
    <property type="entry name" value="ABC TRANSPORTER, ATP-BINDING PROTEIN"/>
    <property type="match status" value="1"/>
</dbReference>
<dbReference type="SUPFAM" id="SSF52540">
    <property type="entry name" value="P-loop containing nucleoside triphosphate hydrolases"/>
    <property type="match status" value="1"/>
</dbReference>
<accession>A0ABR8UBJ7</accession>
<dbReference type="Gene3D" id="3.40.50.300">
    <property type="entry name" value="P-loop containing nucleotide triphosphate hydrolases"/>
    <property type="match status" value="1"/>
</dbReference>
<keyword evidence="3" id="KW-0547">Nucleotide-binding</keyword>
<organism evidence="6 7">
    <name type="scientific">Sporosarcina quadrami</name>
    <dbReference type="NCBI Taxonomy" id="2762234"/>
    <lineage>
        <taxon>Bacteria</taxon>
        <taxon>Bacillati</taxon>
        <taxon>Bacillota</taxon>
        <taxon>Bacilli</taxon>
        <taxon>Bacillales</taxon>
        <taxon>Caryophanaceae</taxon>
        <taxon>Sporosarcina</taxon>
    </lineage>
</organism>
<evidence type="ECO:0000256" key="4">
    <source>
        <dbReference type="ARBA" id="ARBA00022840"/>
    </source>
</evidence>
<dbReference type="PANTHER" id="PTHR43335:SF4">
    <property type="entry name" value="ABC TRANSPORTER, ATP-BINDING PROTEIN"/>
    <property type="match status" value="1"/>
</dbReference>
<dbReference type="SMART" id="SM00382">
    <property type="entry name" value="AAA"/>
    <property type="match status" value="1"/>
</dbReference>
<protein>
    <submittedName>
        <fullName evidence="6">ABC transporter ATP-binding protein</fullName>
    </submittedName>
</protein>
<dbReference type="RefSeq" id="WP_191695219.1">
    <property type="nucleotide sequence ID" value="NZ_JACSQN010000011.1"/>
</dbReference>
<sequence>MIVQVSNLKKHYKKQPVLKGIDITIESPQIIALVGPNGAGKTTLMNCMTNLLPFNEGSVELVGKKNTDASIFYEVSYLQDNRILYGDLTGYDHLKFICHVQKIPLSHIKEVTDRVGMTGYMKKRVRNYSLGMKQHLLLAMSIINKPKLLLLDEPLNGLDPTSAINMRNILLELYEEGTTIILSSHNLDEIDRLTNIIYFMKDGALLKESLQDFSSNQYFVNVDDPLKATTVLKQAGISCTMIEGVISFLEIEVILQNFLDIMKANGITITSIETKKIGAERRYQELFAKEKTDETVAI</sequence>
<feature type="domain" description="ABC transporter" evidence="5">
    <location>
        <begin position="3"/>
        <end position="227"/>
    </location>
</feature>
<gene>
    <name evidence="6" type="ORF">H9649_12395</name>
</gene>
<dbReference type="Pfam" id="PF00005">
    <property type="entry name" value="ABC_tran"/>
    <property type="match status" value="1"/>
</dbReference>
<dbReference type="EMBL" id="JACSQN010000011">
    <property type="protein sequence ID" value="MBD7985391.1"/>
    <property type="molecule type" value="Genomic_DNA"/>
</dbReference>
<comment type="caution">
    <text evidence="6">The sequence shown here is derived from an EMBL/GenBank/DDBJ whole genome shotgun (WGS) entry which is preliminary data.</text>
</comment>
<dbReference type="InterPro" id="IPR003439">
    <property type="entry name" value="ABC_transporter-like_ATP-bd"/>
</dbReference>
<dbReference type="GO" id="GO:0005524">
    <property type="term" value="F:ATP binding"/>
    <property type="evidence" value="ECO:0007669"/>
    <property type="project" value="UniProtKB-KW"/>
</dbReference>
<proteinExistence type="inferred from homology"/>
<evidence type="ECO:0000256" key="3">
    <source>
        <dbReference type="ARBA" id="ARBA00022741"/>
    </source>
</evidence>
<evidence type="ECO:0000256" key="1">
    <source>
        <dbReference type="ARBA" id="ARBA00005417"/>
    </source>
</evidence>